<feature type="transmembrane region" description="Helical" evidence="7">
    <location>
        <begin position="178"/>
        <end position="200"/>
    </location>
</feature>
<feature type="transmembrane region" description="Helical" evidence="7">
    <location>
        <begin position="63"/>
        <end position="83"/>
    </location>
</feature>
<feature type="transmembrane region" description="Helical" evidence="7">
    <location>
        <begin position="33"/>
        <end position="51"/>
    </location>
</feature>
<reference evidence="9 10" key="1">
    <citation type="submission" date="2020-02" db="EMBL/GenBank/DDBJ databases">
        <title>Genome sequence of strain CCNWXJ40-4.</title>
        <authorList>
            <person name="Gao J."/>
            <person name="Sun J."/>
        </authorList>
    </citation>
    <scope>NUCLEOTIDE SEQUENCE [LARGE SCALE GENOMIC DNA]</scope>
    <source>
        <strain evidence="9 10">CCNWXJ 40-4</strain>
    </source>
</reference>
<feature type="transmembrane region" description="Helical" evidence="7">
    <location>
        <begin position="212"/>
        <end position="235"/>
    </location>
</feature>
<comment type="subcellular location">
    <subcellularLocation>
        <location evidence="1">Cell membrane</location>
        <topology evidence="1">Multi-pass membrane protein</topology>
    </subcellularLocation>
</comment>
<feature type="domain" description="ABC transmembrane type-1" evidence="8">
    <location>
        <begin position="193"/>
        <end position="362"/>
    </location>
</feature>
<feature type="transmembrane region" description="Helical" evidence="7">
    <location>
        <begin position="338"/>
        <end position="359"/>
    </location>
</feature>
<feature type="transmembrane region" description="Helical" evidence="7">
    <location>
        <begin position="121"/>
        <end position="139"/>
    </location>
</feature>
<name>A0A6G4W7B8_9HYPH</name>
<keyword evidence="10" id="KW-1185">Reference proteome</keyword>
<proteinExistence type="predicted"/>
<dbReference type="Gene3D" id="1.10.3720.10">
    <property type="entry name" value="MetI-like"/>
    <property type="match status" value="1"/>
</dbReference>
<sequence>MTRLGLSWQALSALVLCVGAAFGLPLFGAQPGMGAVATAEIFALIFAAIVFSAGSGFRPTSVLLLFAATHAAVWLLVSGLAGNEGTARLPYFALLAATWLLAWRTVSVLSHLRPVTAQGRTFVRLAIPLLFGVWILIIWEAIVRGAGVSAIILPPPSAIAARIVTSLPMLAADVNQTIFKSALTGYVLGGSAGFLVAILADRIAFFRRGLLPIGNMMSALPIIGVAPIMVTWFGPDWPSKAGVVVVMTFFPMLVNTVTGLTASGHMERDLMRTYASSYWQTLFKLRLPAAAPFIFNALKINSTLALIGAIVAEFFTTPVVGMGFRISTEIGLLRVDMAWAEIAVAALAGSVFYGVIALIERATTFWHPSVRGG</sequence>
<dbReference type="GO" id="GO:0055085">
    <property type="term" value="P:transmembrane transport"/>
    <property type="evidence" value="ECO:0007669"/>
    <property type="project" value="InterPro"/>
</dbReference>
<feature type="transmembrane region" description="Helical" evidence="7">
    <location>
        <begin position="89"/>
        <end position="109"/>
    </location>
</feature>
<feature type="transmembrane region" description="Helical" evidence="7">
    <location>
        <begin position="304"/>
        <end position="326"/>
    </location>
</feature>
<dbReference type="Pfam" id="PF00528">
    <property type="entry name" value="BPD_transp_1"/>
    <property type="match status" value="1"/>
</dbReference>
<evidence type="ECO:0000256" key="5">
    <source>
        <dbReference type="ARBA" id="ARBA00022989"/>
    </source>
</evidence>
<evidence type="ECO:0000256" key="4">
    <source>
        <dbReference type="ARBA" id="ARBA00022692"/>
    </source>
</evidence>
<dbReference type="InterPro" id="IPR035906">
    <property type="entry name" value="MetI-like_sf"/>
</dbReference>
<keyword evidence="3" id="KW-1003">Cell membrane</keyword>
<keyword evidence="5 7" id="KW-1133">Transmembrane helix</keyword>
<organism evidence="9 10">
    <name type="scientific">Allomesorhizobium camelthorni</name>
    <dbReference type="NCBI Taxonomy" id="475069"/>
    <lineage>
        <taxon>Bacteria</taxon>
        <taxon>Pseudomonadati</taxon>
        <taxon>Pseudomonadota</taxon>
        <taxon>Alphaproteobacteria</taxon>
        <taxon>Hyphomicrobiales</taxon>
        <taxon>Phyllobacteriaceae</taxon>
        <taxon>Allomesorhizobium</taxon>
    </lineage>
</organism>
<evidence type="ECO:0000313" key="9">
    <source>
        <dbReference type="EMBL" id="NGO50651.1"/>
    </source>
</evidence>
<evidence type="ECO:0000256" key="2">
    <source>
        <dbReference type="ARBA" id="ARBA00022448"/>
    </source>
</evidence>
<evidence type="ECO:0000313" key="10">
    <source>
        <dbReference type="Proteomes" id="UP001642900"/>
    </source>
</evidence>
<evidence type="ECO:0000256" key="7">
    <source>
        <dbReference type="SAM" id="Phobius"/>
    </source>
</evidence>
<protein>
    <submittedName>
        <fullName evidence="9">ABC transporter permease</fullName>
    </submittedName>
</protein>
<dbReference type="EMBL" id="JAAKZF010000004">
    <property type="protein sequence ID" value="NGO50651.1"/>
    <property type="molecule type" value="Genomic_DNA"/>
</dbReference>
<comment type="caution">
    <text evidence="9">The sequence shown here is derived from an EMBL/GenBank/DDBJ whole genome shotgun (WGS) entry which is preliminary data.</text>
</comment>
<dbReference type="GO" id="GO:0005886">
    <property type="term" value="C:plasma membrane"/>
    <property type="evidence" value="ECO:0007669"/>
    <property type="project" value="UniProtKB-SubCell"/>
</dbReference>
<dbReference type="InterPro" id="IPR000515">
    <property type="entry name" value="MetI-like"/>
</dbReference>
<evidence type="ECO:0000256" key="3">
    <source>
        <dbReference type="ARBA" id="ARBA00022475"/>
    </source>
</evidence>
<evidence type="ECO:0000256" key="6">
    <source>
        <dbReference type="ARBA" id="ARBA00023136"/>
    </source>
</evidence>
<keyword evidence="2" id="KW-0813">Transport</keyword>
<evidence type="ECO:0000259" key="8">
    <source>
        <dbReference type="Pfam" id="PF00528"/>
    </source>
</evidence>
<dbReference type="SUPFAM" id="SSF161098">
    <property type="entry name" value="MetI-like"/>
    <property type="match status" value="1"/>
</dbReference>
<feature type="transmembrane region" description="Helical" evidence="7">
    <location>
        <begin position="241"/>
        <end position="262"/>
    </location>
</feature>
<accession>A0A6G4W7B8</accession>
<keyword evidence="6 7" id="KW-0472">Membrane</keyword>
<dbReference type="AlphaFoldDB" id="A0A6G4W7B8"/>
<dbReference type="Proteomes" id="UP001642900">
    <property type="component" value="Unassembled WGS sequence"/>
</dbReference>
<dbReference type="PANTHER" id="PTHR30151">
    <property type="entry name" value="ALKANE SULFONATE ABC TRANSPORTER-RELATED, MEMBRANE SUBUNIT"/>
    <property type="match status" value="1"/>
</dbReference>
<keyword evidence="4 7" id="KW-0812">Transmembrane</keyword>
<dbReference type="PANTHER" id="PTHR30151:SF41">
    <property type="entry name" value="ABC TRANSPORTER PERMEASE PROTEIN"/>
    <property type="match status" value="1"/>
</dbReference>
<evidence type="ECO:0000256" key="1">
    <source>
        <dbReference type="ARBA" id="ARBA00004651"/>
    </source>
</evidence>
<dbReference type="RefSeq" id="WP_165024512.1">
    <property type="nucleotide sequence ID" value="NZ_JAAKZF010000004.1"/>
</dbReference>
<gene>
    <name evidence="9" type="ORF">G6N73_05565</name>
</gene>